<dbReference type="PANTHER" id="PTHR39966">
    <property type="entry name" value="BLL2471 PROTEIN-RELATED"/>
    <property type="match status" value="1"/>
</dbReference>
<accession>A0A420EDW5</accession>
<dbReference type="GO" id="GO:0005886">
    <property type="term" value="C:plasma membrane"/>
    <property type="evidence" value="ECO:0007669"/>
    <property type="project" value="TreeGrafter"/>
</dbReference>
<protein>
    <submittedName>
        <fullName evidence="2">Hemerythrin</fullName>
    </submittedName>
</protein>
<organism evidence="2 3">
    <name type="scientific">Alginatibacterium sediminis</name>
    <dbReference type="NCBI Taxonomy" id="2164068"/>
    <lineage>
        <taxon>Bacteria</taxon>
        <taxon>Pseudomonadati</taxon>
        <taxon>Pseudomonadota</taxon>
        <taxon>Gammaproteobacteria</taxon>
        <taxon>Alteromonadales</taxon>
        <taxon>Alteromonadaceae</taxon>
        <taxon>Alginatibacterium</taxon>
    </lineage>
</organism>
<dbReference type="InterPro" id="IPR012312">
    <property type="entry name" value="Hemerythrin-like"/>
</dbReference>
<comment type="caution">
    <text evidence="2">The sequence shown here is derived from an EMBL/GenBank/DDBJ whole genome shotgun (WGS) entry which is preliminary data.</text>
</comment>
<evidence type="ECO:0000259" key="1">
    <source>
        <dbReference type="Pfam" id="PF01814"/>
    </source>
</evidence>
<dbReference type="RefSeq" id="WP_120354940.1">
    <property type="nucleotide sequence ID" value="NZ_RAQO01000005.1"/>
</dbReference>
<feature type="domain" description="Hemerythrin-like" evidence="1">
    <location>
        <begin position="3"/>
        <end position="135"/>
    </location>
</feature>
<dbReference type="CDD" id="cd12108">
    <property type="entry name" value="Hr-like"/>
    <property type="match status" value="1"/>
</dbReference>
<evidence type="ECO:0000313" key="2">
    <source>
        <dbReference type="EMBL" id="RKF18860.1"/>
    </source>
</evidence>
<dbReference type="AlphaFoldDB" id="A0A420EDW5"/>
<name>A0A420EDW5_9ALTE</name>
<dbReference type="PANTHER" id="PTHR39966:SF1">
    <property type="entry name" value="HEMERYTHRIN-LIKE DOMAIN-CONTAINING PROTEIN"/>
    <property type="match status" value="1"/>
</dbReference>
<evidence type="ECO:0000313" key="3">
    <source>
        <dbReference type="Proteomes" id="UP000286482"/>
    </source>
</evidence>
<dbReference type="Proteomes" id="UP000286482">
    <property type="component" value="Unassembled WGS sequence"/>
</dbReference>
<dbReference type="EMBL" id="RAQO01000005">
    <property type="protein sequence ID" value="RKF18860.1"/>
    <property type="molecule type" value="Genomic_DNA"/>
</dbReference>
<dbReference type="OrthoDB" id="7349010at2"/>
<sequence length="182" mass="21809">MLQSIHEDHVNISKLLRVLEQKLEAIRGERAVKYKLILDIITYLQEYADRYHHPKEDLIYDYYVKYRLVGEDLANKLKLQHSELHDITEELRDTVEVILLDAVVPLDQFADRLEAFVKAQWAHLNYEEEEVFPMLKKNLTEDDWRNLEQNWQHGNYEDPLFGHQVQAQYRSLSDRIEKSDSK</sequence>
<keyword evidence="3" id="KW-1185">Reference proteome</keyword>
<dbReference type="Gene3D" id="1.20.120.520">
    <property type="entry name" value="nmb1532 protein domain like"/>
    <property type="match status" value="1"/>
</dbReference>
<proteinExistence type="predicted"/>
<dbReference type="Pfam" id="PF01814">
    <property type="entry name" value="Hemerythrin"/>
    <property type="match status" value="1"/>
</dbReference>
<gene>
    <name evidence="2" type="ORF">DBZ36_10755</name>
</gene>
<reference evidence="2 3" key="1">
    <citation type="submission" date="2018-09" db="EMBL/GenBank/DDBJ databases">
        <authorList>
            <person name="Wang Z."/>
        </authorList>
    </citation>
    <scope>NUCLEOTIDE SEQUENCE [LARGE SCALE GENOMIC DNA]</scope>
    <source>
        <strain evidence="2 3">ALS 81</strain>
    </source>
</reference>